<dbReference type="PROSITE" id="PS50932">
    <property type="entry name" value="HTH_LACI_2"/>
    <property type="match status" value="1"/>
</dbReference>
<dbReference type="CDD" id="cd06307">
    <property type="entry name" value="PBP1_sugar_binding"/>
    <property type="match status" value="1"/>
</dbReference>
<comment type="similarity">
    <text evidence="2">Belongs to the bacterial solute-binding protein 2 family.</text>
</comment>
<dbReference type="Gene3D" id="1.10.260.40">
    <property type="entry name" value="lambda repressor-like DNA-binding domains"/>
    <property type="match status" value="1"/>
</dbReference>
<dbReference type="Proteomes" id="UP000004507">
    <property type="component" value="Unassembled WGS sequence"/>
</dbReference>
<evidence type="ECO:0000313" key="5">
    <source>
        <dbReference type="Proteomes" id="UP000004507"/>
    </source>
</evidence>
<dbReference type="GO" id="GO:0030288">
    <property type="term" value="C:outer membrane-bounded periplasmic space"/>
    <property type="evidence" value="ECO:0007669"/>
    <property type="project" value="TreeGrafter"/>
</dbReference>
<feature type="domain" description="HTH lacI-type" evidence="3">
    <location>
        <begin position="32"/>
        <end position="84"/>
    </location>
</feature>
<dbReference type="AlphaFoldDB" id="A3V3Y9"/>
<dbReference type="PROSITE" id="PS00356">
    <property type="entry name" value="HTH_LACI_1"/>
    <property type="match status" value="1"/>
</dbReference>
<gene>
    <name evidence="4" type="ORF">SKA53_02331</name>
</gene>
<dbReference type="eggNOG" id="COG1879">
    <property type="taxonomic scope" value="Bacteria"/>
</dbReference>
<dbReference type="InterPro" id="IPR000843">
    <property type="entry name" value="HTH_LacI"/>
</dbReference>
<reference evidence="4 5" key="1">
    <citation type="submission" date="2006-01" db="EMBL/GenBank/DDBJ databases">
        <authorList>
            <person name="Hagstrom A."/>
            <person name="Ferriera S."/>
            <person name="Johnson J."/>
            <person name="Kravitz S."/>
            <person name="Halpern A."/>
            <person name="Remington K."/>
            <person name="Beeson K."/>
            <person name="Tran B."/>
            <person name="Rogers Y.-H."/>
            <person name="Friedman R."/>
            <person name="Venter J.C."/>
        </authorList>
    </citation>
    <scope>NUCLEOTIDE SEQUENCE [LARGE SCALE GENOMIC DNA]</scope>
    <source>
        <strain evidence="4 5">SKA53</strain>
    </source>
</reference>
<dbReference type="GO" id="GO:0030246">
    <property type="term" value="F:carbohydrate binding"/>
    <property type="evidence" value="ECO:0007669"/>
    <property type="project" value="TreeGrafter"/>
</dbReference>
<dbReference type="PANTHER" id="PTHR30036:SF7">
    <property type="entry name" value="ABC TRANSPORTER PERIPLASMIC-BINDING PROTEIN YPHF"/>
    <property type="match status" value="1"/>
</dbReference>
<dbReference type="GO" id="GO:0003677">
    <property type="term" value="F:DNA binding"/>
    <property type="evidence" value="ECO:0007669"/>
    <property type="project" value="InterPro"/>
</dbReference>
<dbReference type="InterPro" id="IPR050555">
    <property type="entry name" value="Bact_Solute-Bind_Prot2"/>
</dbReference>
<dbReference type="GO" id="GO:0006355">
    <property type="term" value="P:regulation of DNA-templated transcription"/>
    <property type="evidence" value="ECO:0007669"/>
    <property type="project" value="InterPro"/>
</dbReference>
<dbReference type="InterPro" id="IPR025997">
    <property type="entry name" value="SBP_2_dom"/>
</dbReference>
<name>A3V3Y9_9RHOB</name>
<dbReference type="Pfam" id="PF13407">
    <property type="entry name" value="Peripla_BP_4"/>
    <property type="match status" value="1"/>
</dbReference>
<dbReference type="SMART" id="SM00354">
    <property type="entry name" value="HTH_LACI"/>
    <property type="match status" value="1"/>
</dbReference>
<dbReference type="InterPro" id="IPR028082">
    <property type="entry name" value="Peripla_BP_I"/>
</dbReference>
<evidence type="ECO:0000313" key="4">
    <source>
        <dbReference type="EMBL" id="EAQ07196.1"/>
    </source>
</evidence>
<accession>A3V3Y9</accession>
<evidence type="ECO:0000256" key="1">
    <source>
        <dbReference type="ARBA" id="ARBA00004418"/>
    </source>
</evidence>
<dbReference type="EMBL" id="AAMS01000003">
    <property type="protein sequence ID" value="EAQ07196.1"/>
    <property type="molecule type" value="Genomic_DNA"/>
</dbReference>
<comment type="caution">
    <text evidence="4">The sequence shown here is derived from an EMBL/GenBank/DDBJ whole genome shotgun (WGS) entry which is preliminary data.</text>
</comment>
<dbReference type="RefSeq" id="WP_007204426.1">
    <property type="nucleotide sequence ID" value="NZ_CH672414.1"/>
</dbReference>
<dbReference type="SUPFAM" id="SSF53822">
    <property type="entry name" value="Periplasmic binding protein-like I"/>
    <property type="match status" value="1"/>
</dbReference>
<dbReference type="Pfam" id="PF00356">
    <property type="entry name" value="LacI"/>
    <property type="match status" value="1"/>
</dbReference>
<evidence type="ECO:0000259" key="3">
    <source>
        <dbReference type="PROSITE" id="PS50932"/>
    </source>
</evidence>
<dbReference type="STRING" id="314232.SKA53_02331"/>
<evidence type="ECO:0000256" key="2">
    <source>
        <dbReference type="ARBA" id="ARBA00007639"/>
    </source>
</evidence>
<keyword evidence="5" id="KW-1185">Reference proteome</keyword>
<proteinExistence type="inferred from homology"/>
<dbReference type="InterPro" id="IPR010982">
    <property type="entry name" value="Lambda_DNA-bd_dom_sf"/>
</dbReference>
<dbReference type="SUPFAM" id="SSF47413">
    <property type="entry name" value="lambda repressor-like DNA-binding domains"/>
    <property type="match status" value="1"/>
</dbReference>
<dbReference type="HOGENOM" id="CLU_037628_0_0_5"/>
<dbReference type="CDD" id="cd01392">
    <property type="entry name" value="HTH_LacI"/>
    <property type="match status" value="1"/>
</dbReference>
<dbReference type="PANTHER" id="PTHR30036">
    <property type="entry name" value="D-XYLOSE-BINDING PERIPLASMIC PROTEIN"/>
    <property type="match status" value="1"/>
</dbReference>
<comment type="subcellular location">
    <subcellularLocation>
        <location evidence="1">Periplasm</location>
    </subcellularLocation>
</comment>
<sequence length="370" mass="41114">MSRNDLYITSFYIIKFSCNDVNLSAEKMAQRPTIKDLAQAAGVGVATVDRALNSRSNVRQETLDRVLEAAERIGYPTRVLAARREDTTRPLVKFGFVLHKGGQEFYRNFAQELQKAVETRTDIRGRVIIRFAASQAPDDFAKEILEVSRSCDVIATSAINHPSLSALAAKLIDEGIPVFALLNDFAQGVRQNYLGLNNVKVGRVAAWMIATQARTNGKLAVFVGGNRWHGHLLRETGFQSYIREYAPEFQMLDTVVNLETRQVTYEATLELLSRQPDLRGIYIAGGGMEGAIAALREARPPGKVALVVNELTEESRKGLVDRYITMVIATPLQHLSRDLIGLMINAVRDGPDSTSSQHFMTPQLYVPESF</sequence>
<protein>
    <recommendedName>
        <fullName evidence="3">HTH lacI-type domain-containing protein</fullName>
    </recommendedName>
</protein>
<dbReference type="Gene3D" id="3.40.50.2300">
    <property type="match status" value="2"/>
</dbReference>
<organism evidence="4 5">
    <name type="scientific">Yoonia vestfoldensis SKA53</name>
    <dbReference type="NCBI Taxonomy" id="314232"/>
    <lineage>
        <taxon>Bacteria</taxon>
        <taxon>Pseudomonadati</taxon>
        <taxon>Pseudomonadota</taxon>
        <taxon>Alphaproteobacteria</taxon>
        <taxon>Rhodobacterales</taxon>
        <taxon>Paracoccaceae</taxon>
        <taxon>Yoonia</taxon>
    </lineage>
</organism>